<dbReference type="PATRIC" id="fig|1348774.3.peg.2089"/>
<dbReference type="Proteomes" id="UP000035287">
    <property type="component" value="Chromosome"/>
</dbReference>
<dbReference type="Pfam" id="PF12680">
    <property type="entry name" value="SnoaL_2"/>
    <property type="match status" value="1"/>
</dbReference>
<proteinExistence type="predicted"/>
<gene>
    <name evidence="1" type="ORF">AB433_09975</name>
</gene>
<keyword evidence="2" id="KW-1185">Reference proteome</keyword>
<dbReference type="InterPro" id="IPR011721">
    <property type="entry name" value="CHP02096"/>
</dbReference>
<dbReference type="NCBIfam" id="TIGR02096">
    <property type="entry name" value="ketosteroid isomerase-related protein"/>
    <property type="match status" value="1"/>
</dbReference>
<accession>A0A0G3XMM3</accession>
<dbReference type="RefSeq" id="WP_047823815.1">
    <property type="nucleotide sequence ID" value="NZ_CP011770.1"/>
</dbReference>
<organism evidence="1 2">
    <name type="scientific">Croceicoccus naphthovorans</name>
    <dbReference type="NCBI Taxonomy" id="1348774"/>
    <lineage>
        <taxon>Bacteria</taxon>
        <taxon>Pseudomonadati</taxon>
        <taxon>Pseudomonadota</taxon>
        <taxon>Alphaproteobacteria</taxon>
        <taxon>Sphingomonadales</taxon>
        <taxon>Erythrobacteraceae</taxon>
        <taxon>Croceicoccus</taxon>
    </lineage>
</organism>
<dbReference type="InterPro" id="IPR032710">
    <property type="entry name" value="NTF2-like_dom_sf"/>
</dbReference>
<reference evidence="1 2" key="1">
    <citation type="submission" date="2015-06" db="EMBL/GenBank/DDBJ databases">
        <authorList>
            <person name="Zeng Y."/>
            <person name="Huang Y."/>
        </authorList>
    </citation>
    <scope>NUCLEOTIDE SEQUENCE [LARGE SCALE GENOMIC DNA]</scope>
    <source>
        <strain evidence="1 2">PQ-2</strain>
    </source>
</reference>
<dbReference type="EMBL" id="CP011770">
    <property type="protein sequence ID" value="AKM11728.1"/>
    <property type="molecule type" value="Genomic_DNA"/>
</dbReference>
<dbReference type="SUPFAM" id="SSF54427">
    <property type="entry name" value="NTF2-like"/>
    <property type="match status" value="1"/>
</dbReference>
<dbReference type="InterPro" id="IPR037401">
    <property type="entry name" value="SnoaL-like"/>
</dbReference>
<dbReference type="AlphaFoldDB" id="A0A0G3XMM3"/>
<evidence type="ECO:0000313" key="2">
    <source>
        <dbReference type="Proteomes" id="UP000035287"/>
    </source>
</evidence>
<protein>
    <submittedName>
        <fullName evidence="1">Uncharacterized protein</fullName>
    </submittedName>
</protein>
<name>A0A0G3XMM3_9SPHN</name>
<evidence type="ECO:0000313" key="1">
    <source>
        <dbReference type="EMBL" id="AKM11728.1"/>
    </source>
</evidence>
<dbReference type="STRING" id="1348774.AB433_09975"/>
<dbReference type="Gene3D" id="3.10.450.50">
    <property type="match status" value="1"/>
</dbReference>
<sequence>MSVVDTLNAYYAAFNRQDAEGMLALLSDDVVHEPSQGEPRHGKDAFRAFLSHMNRCYAEQVIDPVFMASEDGSRGAAEFQLTGRYLETDEGLPAATGQQYALRVGAFFEFSDGLIARVSNHYNLADWTRQVQTA</sequence>
<dbReference type="KEGG" id="cna:AB433_09975"/>